<proteinExistence type="predicted"/>
<comment type="caution">
    <text evidence="1">The sequence shown here is derived from an EMBL/GenBank/DDBJ whole genome shotgun (WGS) entry which is preliminary data.</text>
</comment>
<evidence type="ECO:0000313" key="2">
    <source>
        <dbReference type="Proteomes" id="UP001370490"/>
    </source>
</evidence>
<dbReference type="PANTHER" id="PTHR37696:SF1">
    <property type="entry name" value="ADENYLOSUCCINATE SYNTHETASE-RELATED"/>
    <property type="match status" value="1"/>
</dbReference>
<sequence length="104" mass="11992">MNPKTDKLIRRTTMIATVTASYFLLTADYGPEPNALDPDILGGVRHQSLKFGVSYWRLVRIASITYYYEGAQISRKRCQRLHFWIREKILRGKGWTCGIAETLP</sequence>
<gene>
    <name evidence="1" type="ORF">RJ641_016049</name>
</gene>
<keyword evidence="2" id="KW-1185">Reference proteome</keyword>
<evidence type="ECO:0000313" key="1">
    <source>
        <dbReference type="EMBL" id="KAK6920145.1"/>
    </source>
</evidence>
<dbReference type="Proteomes" id="UP001370490">
    <property type="component" value="Unassembled WGS sequence"/>
</dbReference>
<dbReference type="AlphaFoldDB" id="A0AAN8Z1U3"/>
<protein>
    <submittedName>
        <fullName evidence="1">Uncharacterized protein</fullName>
    </submittedName>
</protein>
<reference evidence="1 2" key="1">
    <citation type="submission" date="2023-12" db="EMBL/GenBank/DDBJ databases">
        <title>A high-quality genome assembly for Dillenia turbinata (Dilleniales).</title>
        <authorList>
            <person name="Chanderbali A."/>
        </authorList>
    </citation>
    <scope>NUCLEOTIDE SEQUENCE [LARGE SCALE GENOMIC DNA]</scope>
    <source>
        <strain evidence="1">LSX21</strain>
        <tissue evidence="1">Leaf</tissue>
    </source>
</reference>
<name>A0AAN8Z1U3_9MAGN</name>
<organism evidence="1 2">
    <name type="scientific">Dillenia turbinata</name>
    <dbReference type="NCBI Taxonomy" id="194707"/>
    <lineage>
        <taxon>Eukaryota</taxon>
        <taxon>Viridiplantae</taxon>
        <taxon>Streptophyta</taxon>
        <taxon>Embryophyta</taxon>
        <taxon>Tracheophyta</taxon>
        <taxon>Spermatophyta</taxon>
        <taxon>Magnoliopsida</taxon>
        <taxon>eudicotyledons</taxon>
        <taxon>Gunneridae</taxon>
        <taxon>Pentapetalae</taxon>
        <taxon>Dilleniales</taxon>
        <taxon>Dilleniaceae</taxon>
        <taxon>Dillenia</taxon>
    </lineage>
</organism>
<dbReference type="PANTHER" id="PTHR37696">
    <property type="entry name" value="ADENYLOSUCCINATE SYNTHETASE-RELATED"/>
    <property type="match status" value="1"/>
</dbReference>
<accession>A0AAN8Z1U3</accession>
<dbReference type="EMBL" id="JBAMMX010000021">
    <property type="protein sequence ID" value="KAK6920145.1"/>
    <property type="molecule type" value="Genomic_DNA"/>
</dbReference>